<proteinExistence type="inferred from homology"/>
<dbReference type="InterPro" id="IPR018490">
    <property type="entry name" value="cNMP-bd_dom_sf"/>
</dbReference>
<dbReference type="EMBL" id="JAYWIO010000002">
    <property type="protein sequence ID" value="KAK7282284.1"/>
    <property type="molecule type" value="Genomic_DNA"/>
</dbReference>
<accession>A0AAN9FT89</accession>
<keyword evidence="4 6" id="KW-0630">Potassium</keyword>
<dbReference type="InterPro" id="IPR014710">
    <property type="entry name" value="RmlC-like_jellyroll"/>
</dbReference>
<dbReference type="PANTHER" id="PTHR45743">
    <property type="entry name" value="POTASSIUM CHANNEL AKT1"/>
    <property type="match status" value="1"/>
</dbReference>
<feature type="domain" description="Cyclic nucleotide-binding" evidence="8">
    <location>
        <begin position="51"/>
        <end position="139"/>
    </location>
</feature>
<evidence type="ECO:0000256" key="5">
    <source>
        <dbReference type="ARBA" id="ARBA00023303"/>
    </source>
</evidence>
<comment type="similarity">
    <text evidence="6">Belongs to the potassium channel family. Plant (TC 1.A.1.4) subfamily.</text>
</comment>
<keyword evidence="5 6" id="KW-0407">Ion channel</keyword>
<comment type="caution">
    <text evidence="9">The sequence shown here is derived from an EMBL/GenBank/DDBJ whole genome shotgun (WGS) entry which is preliminary data.</text>
</comment>
<comment type="subcellular location">
    <subcellularLocation>
        <location evidence="6">Membrane</location>
        <topology evidence="6">Multi-pass membrane protein</topology>
    </subcellularLocation>
</comment>
<dbReference type="Gene3D" id="2.60.120.10">
    <property type="entry name" value="Jelly Rolls"/>
    <property type="match status" value="1"/>
</dbReference>
<name>A0AAN9FT89_CROPI</name>
<keyword evidence="1 6" id="KW-0633">Potassium transport</keyword>
<dbReference type="GO" id="GO:0005249">
    <property type="term" value="F:voltage-gated potassium channel activity"/>
    <property type="evidence" value="ECO:0007669"/>
    <property type="project" value="UniProtKB-UniRule"/>
</dbReference>
<comment type="domain">
    <text evidence="6">The segment S4 is probably the voltage-sensor and is characterized by a series of positively charged amino acids. The pore-forming region H5 is enclosed by the transmembrane segments S5 and S6 in the Shaker-type (1P/6TM) and contains the GYGD signature motif which seems to be involved in potassium selectivity.</text>
</comment>
<keyword evidence="6" id="KW-0813">Transport</keyword>
<evidence type="ECO:0000313" key="9">
    <source>
        <dbReference type="EMBL" id="KAK7282284.1"/>
    </source>
</evidence>
<evidence type="ECO:0000256" key="7">
    <source>
        <dbReference type="SAM" id="MobiDB-lite"/>
    </source>
</evidence>
<dbReference type="Proteomes" id="UP001372338">
    <property type="component" value="Unassembled WGS sequence"/>
</dbReference>
<keyword evidence="10" id="KW-1185">Reference proteome</keyword>
<organism evidence="9 10">
    <name type="scientific">Crotalaria pallida</name>
    <name type="common">Smooth rattlebox</name>
    <name type="synonym">Crotalaria striata</name>
    <dbReference type="NCBI Taxonomy" id="3830"/>
    <lineage>
        <taxon>Eukaryota</taxon>
        <taxon>Viridiplantae</taxon>
        <taxon>Streptophyta</taxon>
        <taxon>Embryophyta</taxon>
        <taxon>Tracheophyta</taxon>
        <taxon>Spermatophyta</taxon>
        <taxon>Magnoliopsida</taxon>
        <taxon>eudicotyledons</taxon>
        <taxon>Gunneridae</taxon>
        <taxon>Pentapetalae</taxon>
        <taxon>rosids</taxon>
        <taxon>fabids</taxon>
        <taxon>Fabales</taxon>
        <taxon>Fabaceae</taxon>
        <taxon>Papilionoideae</taxon>
        <taxon>50 kb inversion clade</taxon>
        <taxon>genistoids sensu lato</taxon>
        <taxon>core genistoids</taxon>
        <taxon>Crotalarieae</taxon>
        <taxon>Crotalaria</taxon>
    </lineage>
</organism>
<sequence length="203" mass="22671">MNTLHLQGRLCKHVTTASHHSHQQQHSNSSSSNTTPVTTASHHSNSTTTTNELPTDFYILVSGSVDVFTYMNGTEQLLFTLEPGGVAGEIAVMFNIPQPFTMRSKRLSQVIQISHNHFKQMVQPFSDDGKAIISNFIQYMKDLKGKLPEEIPFVTEVLGELNLEKKGKSRSEGQQKESLVKNKSLSLQYTHFSPAPKQDLEVT</sequence>
<dbReference type="PROSITE" id="PS50042">
    <property type="entry name" value="CNMP_BINDING_3"/>
    <property type="match status" value="1"/>
</dbReference>
<keyword evidence="3 6" id="KW-0851">Voltage-gated channel</keyword>
<comment type="function">
    <text evidence="6">Potassium channel.</text>
</comment>
<evidence type="ECO:0000256" key="3">
    <source>
        <dbReference type="ARBA" id="ARBA00022882"/>
    </source>
</evidence>
<comment type="subunit">
    <text evidence="6">The potassium channel is composed of a homo- or heterotetrameric complex of pore-forming subunits.</text>
</comment>
<reference evidence="9 10" key="1">
    <citation type="submission" date="2024-01" db="EMBL/GenBank/DDBJ databases">
        <title>The genomes of 5 underutilized Papilionoideae crops provide insights into root nodulation and disease resistanc.</title>
        <authorList>
            <person name="Yuan L."/>
        </authorList>
    </citation>
    <scope>NUCLEOTIDE SEQUENCE [LARGE SCALE GENOMIC DNA]</scope>
    <source>
        <strain evidence="9">ZHUSHIDOU_FW_LH</strain>
        <tissue evidence="9">Leaf</tissue>
    </source>
</reference>
<dbReference type="InterPro" id="IPR045319">
    <property type="entry name" value="KAT/AKT"/>
</dbReference>
<dbReference type="PANTHER" id="PTHR45743:SF27">
    <property type="entry name" value="POTASSIUM CHANNEL KAT3"/>
    <property type="match status" value="1"/>
</dbReference>
<dbReference type="GO" id="GO:0034702">
    <property type="term" value="C:monoatomic ion channel complex"/>
    <property type="evidence" value="ECO:0007669"/>
    <property type="project" value="UniProtKB-KW"/>
</dbReference>
<protein>
    <recommendedName>
        <fullName evidence="6">Potassium channel</fullName>
    </recommendedName>
</protein>
<feature type="region of interest" description="Disordered" evidence="7">
    <location>
        <begin position="13"/>
        <end position="49"/>
    </location>
</feature>
<dbReference type="SMART" id="SM00100">
    <property type="entry name" value="cNMP"/>
    <property type="match status" value="1"/>
</dbReference>
<evidence type="ECO:0000256" key="4">
    <source>
        <dbReference type="ARBA" id="ARBA00022958"/>
    </source>
</evidence>
<evidence type="ECO:0000313" key="10">
    <source>
        <dbReference type="Proteomes" id="UP001372338"/>
    </source>
</evidence>
<keyword evidence="2 6" id="KW-0631">Potassium channel</keyword>
<gene>
    <name evidence="9" type="ORF">RIF29_10938</name>
</gene>
<dbReference type="Pfam" id="PF00027">
    <property type="entry name" value="cNMP_binding"/>
    <property type="match status" value="1"/>
</dbReference>
<evidence type="ECO:0000256" key="2">
    <source>
        <dbReference type="ARBA" id="ARBA00022826"/>
    </source>
</evidence>
<evidence type="ECO:0000256" key="6">
    <source>
        <dbReference type="RuleBase" id="RU369015"/>
    </source>
</evidence>
<dbReference type="InterPro" id="IPR000595">
    <property type="entry name" value="cNMP-bd_dom"/>
</dbReference>
<keyword evidence="6" id="KW-0406">Ion transport</keyword>
<dbReference type="AlphaFoldDB" id="A0AAN9FT89"/>
<dbReference type="CDD" id="cd00038">
    <property type="entry name" value="CAP_ED"/>
    <property type="match status" value="1"/>
</dbReference>
<evidence type="ECO:0000256" key="1">
    <source>
        <dbReference type="ARBA" id="ARBA00022538"/>
    </source>
</evidence>
<evidence type="ECO:0000259" key="8">
    <source>
        <dbReference type="PROSITE" id="PS50042"/>
    </source>
</evidence>
<dbReference type="SUPFAM" id="SSF51206">
    <property type="entry name" value="cAMP-binding domain-like"/>
    <property type="match status" value="1"/>
</dbReference>